<protein>
    <submittedName>
        <fullName evidence="2">DinB superfamily protein</fullName>
    </submittedName>
</protein>
<accession>A0A1M7IXG3</accession>
<sequence length="171" mass="20104">MIYDLKGEATMQPIVGMLYSAVKENYERLQLITKDMSQQEMDYQGPKDNYNSTAQLINHILCVDIHWVYRIKDEPLPVSLKAQYEPMLDANNRLPMVKDKSWGTLVSECQSLLVMFNHICLTLTDAGLDKVVQFGFNNEKQATIRWGIWHMADHNRYHQAHINQLRKWYKE</sequence>
<keyword evidence="3" id="KW-1185">Reference proteome</keyword>
<evidence type="ECO:0000313" key="3">
    <source>
        <dbReference type="Proteomes" id="UP000184184"/>
    </source>
</evidence>
<dbReference type="STRING" id="1027249.SAMN05216179_0172"/>
<evidence type="ECO:0000259" key="1">
    <source>
        <dbReference type="Pfam" id="PF12867"/>
    </source>
</evidence>
<dbReference type="SUPFAM" id="SSF109854">
    <property type="entry name" value="DinB/YfiT-like putative metalloenzymes"/>
    <property type="match status" value="1"/>
</dbReference>
<dbReference type="Proteomes" id="UP000184184">
    <property type="component" value="Unassembled WGS sequence"/>
</dbReference>
<name>A0A1M7IXG3_9BACI</name>
<organism evidence="2 3">
    <name type="scientific">Gracilibacillus kekensis</name>
    <dbReference type="NCBI Taxonomy" id="1027249"/>
    <lineage>
        <taxon>Bacteria</taxon>
        <taxon>Bacillati</taxon>
        <taxon>Bacillota</taxon>
        <taxon>Bacilli</taxon>
        <taxon>Bacillales</taxon>
        <taxon>Bacillaceae</taxon>
        <taxon>Gracilibacillus</taxon>
    </lineage>
</organism>
<dbReference type="AlphaFoldDB" id="A0A1M7IXG3"/>
<dbReference type="InterPro" id="IPR034660">
    <property type="entry name" value="DinB/YfiT-like"/>
</dbReference>
<dbReference type="OrthoDB" id="2932601at2"/>
<evidence type="ECO:0000313" key="2">
    <source>
        <dbReference type="EMBL" id="SHM44967.1"/>
    </source>
</evidence>
<dbReference type="RefSeq" id="WP_073198770.1">
    <property type="nucleotide sequence ID" value="NZ_FRCZ01000001.1"/>
</dbReference>
<dbReference type="Gene3D" id="1.20.120.450">
    <property type="entry name" value="dinb family like domain"/>
    <property type="match status" value="1"/>
</dbReference>
<dbReference type="EMBL" id="FRCZ01000001">
    <property type="protein sequence ID" value="SHM44967.1"/>
    <property type="molecule type" value="Genomic_DNA"/>
</dbReference>
<gene>
    <name evidence="2" type="ORF">SAMN05216179_0172</name>
</gene>
<dbReference type="InterPro" id="IPR024775">
    <property type="entry name" value="DinB-like"/>
</dbReference>
<proteinExistence type="predicted"/>
<feature type="domain" description="DinB-like" evidence="1">
    <location>
        <begin position="23"/>
        <end position="162"/>
    </location>
</feature>
<reference evidence="2 3" key="1">
    <citation type="submission" date="2016-11" db="EMBL/GenBank/DDBJ databases">
        <authorList>
            <person name="Jaros S."/>
            <person name="Januszkiewicz K."/>
            <person name="Wedrychowicz H."/>
        </authorList>
    </citation>
    <scope>NUCLEOTIDE SEQUENCE [LARGE SCALE GENOMIC DNA]</scope>
    <source>
        <strain evidence="2 3">CGMCC 1.10681</strain>
    </source>
</reference>
<dbReference type="Pfam" id="PF12867">
    <property type="entry name" value="DinB_2"/>
    <property type="match status" value="1"/>
</dbReference>